<dbReference type="InterPro" id="IPR000566">
    <property type="entry name" value="Lipocln_cytosolic_FA-bd_dom"/>
</dbReference>
<dbReference type="PANTHER" id="PTHR10612:SF34">
    <property type="entry name" value="APOLIPOPROTEIN D"/>
    <property type="match status" value="1"/>
</dbReference>
<feature type="domain" description="Lipocalin/cytosolic fatty-acid binding" evidence="3">
    <location>
        <begin position="50"/>
        <end position="195"/>
    </location>
</feature>
<comment type="caution">
    <text evidence="4">The sequence shown here is derived from an EMBL/GenBank/DDBJ whole genome shotgun (WGS) entry which is preliminary data.</text>
</comment>
<comment type="subcellular location">
    <subcellularLocation>
        <location evidence="2">Cell outer membrane</location>
    </subcellularLocation>
</comment>
<gene>
    <name evidence="4" type="ORF">XVE_0683</name>
</gene>
<dbReference type="SUPFAM" id="SSF50814">
    <property type="entry name" value="Lipocalins"/>
    <property type="match status" value="1"/>
</dbReference>
<dbReference type="PRINTS" id="PR01171">
    <property type="entry name" value="BCTLIPOCALIN"/>
</dbReference>
<keyword evidence="2" id="KW-0449">Lipoprotein</keyword>
<evidence type="ECO:0000256" key="1">
    <source>
        <dbReference type="ARBA" id="ARBA00006889"/>
    </source>
</evidence>
<evidence type="ECO:0000256" key="2">
    <source>
        <dbReference type="PIRNR" id="PIRNR036893"/>
    </source>
</evidence>
<keyword evidence="2" id="KW-0472">Membrane</keyword>
<dbReference type="GO" id="GO:0008289">
    <property type="term" value="F:lipid binding"/>
    <property type="evidence" value="ECO:0007669"/>
    <property type="project" value="UniProtKB-UniRule"/>
</dbReference>
<sequence>MTAQKSARTWLLRTALANIHFMALHVQRLPSLCAEAVMSRLPELITVASLDLNRYLGTWYEIARLPIRFEDADCTDVSAHYSLEDDGTVRVQNRCLTAAGELEEAVGQARAIDATNARLEVTFLPEGLRWIPFTKGDYWVMQIDADYTAALVGGPDRKYLWLLARLPQLDENIAQAYLAHAREQGFDLAPLIHTPHTGRLTEQPLP</sequence>
<reference evidence="4 5" key="1">
    <citation type="journal article" date="2011" name="BMC Genomics">
        <title>Comparative genomics reveals diversity among xanthomonads infecting tomato and pepper.</title>
        <authorList>
            <person name="Potnis N."/>
            <person name="Krasileva K."/>
            <person name="Chow V."/>
            <person name="Almeida N.F."/>
            <person name="Patil P.B."/>
            <person name="Ryan R.P."/>
            <person name="Sharlach M."/>
            <person name="Behlau F."/>
            <person name="Dow J.M."/>
            <person name="Momol M.T."/>
            <person name="White F.F."/>
            <person name="Preston J.F."/>
            <person name="Vinatzer B.A."/>
            <person name="Koebnik R."/>
            <person name="Setubal J.C."/>
            <person name="Norman D.J."/>
            <person name="Staskawicz B.J."/>
            <person name="Jones J.B."/>
        </authorList>
    </citation>
    <scope>NUCLEOTIDE SEQUENCE [LARGE SCALE GENOMIC DNA]</scope>
    <source>
        <strain evidence="4 5">ATCC 35937</strain>
    </source>
</reference>
<protein>
    <recommendedName>
        <fullName evidence="2">Outer membrane lipoprotein Blc</fullName>
    </recommendedName>
</protein>
<dbReference type="PIRSF" id="PIRSF036893">
    <property type="entry name" value="Lipocalin_ApoD"/>
    <property type="match status" value="1"/>
</dbReference>
<proteinExistence type="inferred from homology"/>
<dbReference type="Proteomes" id="UP000003299">
    <property type="component" value="Unassembled WGS sequence"/>
</dbReference>
<dbReference type="PANTHER" id="PTHR10612">
    <property type="entry name" value="APOLIPOPROTEIN D"/>
    <property type="match status" value="1"/>
</dbReference>
<dbReference type="GO" id="GO:0006950">
    <property type="term" value="P:response to stress"/>
    <property type="evidence" value="ECO:0007669"/>
    <property type="project" value="UniProtKB-ARBA"/>
</dbReference>
<dbReference type="EMBL" id="AEQV01000016">
    <property type="protein sequence ID" value="EGD10892.1"/>
    <property type="molecule type" value="Genomic_DNA"/>
</dbReference>
<keyword evidence="2" id="KW-0998">Cell outer membrane</keyword>
<dbReference type="GO" id="GO:0009279">
    <property type="term" value="C:cell outer membrane"/>
    <property type="evidence" value="ECO:0007669"/>
    <property type="project" value="UniProtKB-SubCell"/>
</dbReference>
<dbReference type="InterPro" id="IPR022272">
    <property type="entry name" value="Lipocalin_CS"/>
</dbReference>
<keyword evidence="2" id="KW-0446">Lipid-binding</keyword>
<dbReference type="Pfam" id="PF08212">
    <property type="entry name" value="Lipocalin_2"/>
    <property type="match status" value="1"/>
</dbReference>
<dbReference type="InterPro" id="IPR012674">
    <property type="entry name" value="Calycin"/>
</dbReference>
<evidence type="ECO:0000313" key="4">
    <source>
        <dbReference type="EMBL" id="EGD10892.1"/>
    </source>
</evidence>
<dbReference type="CDD" id="cd19438">
    <property type="entry name" value="lipocalin_Blc-like"/>
    <property type="match status" value="1"/>
</dbReference>
<dbReference type="InterPro" id="IPR047202">
    <property type="entry name" value="Lipocalin_Blc-like_dom"/>
</dbReference>
<organism evidence="4 5">
    <name type="scientific">Xanthomonas vesicatoria ATCC 35937</name>
    <dbReference type="NCBI Taxonomy" id="925775"/>
    <lineage>
        <taxon>Bacteria</taxon>
        <taxon>Pseudomonadati</taxon>
        <taxon>Pseudomonadota</taxon>
        <taxon>Gammaproteobacteria</taxon>
        <taxon>Lysobacterales</taxon>
        <taxon>Lysobacteraceae</taxon>
        <taxon>Xanthomonas</taxon>
    </lineage>
</organism>
<comment type="subunit">
    <text evidence="2">Homodimer.</text>
</comment>
<name>F0B9D1_9XANT</name>
<comment type="similarity">
    <text evidence="1 2">Belongs to the calycin superfamily. Lipocalin family.</text>
</comment>
<dbReference type="PROSITE" id="PS00213">
    <property type="entry name" value="LIPOCALIN"/>
    <property type="match status" value="1"/>
</dbReference>
<accession>F0B9D1</accession>
<evidence type="ECO:0000313" key="5">
    <source>
        <dbReference type="Proteomes" id="UP000003299"/>
    </source>
</evidence>
<dbReference type="InterPro" id="IPR022271">
    <property type="entry name" value="Lipocalin_ApoD"/>
</dbReference>
<dbReference type="InterPro" id="IPR002446">
    <property type="entry name" value="Lipocalin_bac"/>
</dbReference>
<dbReference type="eggNOG" id="COG3040">
    <property type="taxonomic scope" value="Bacteria"/>
</dbReference>
<evidence type="ECO:0000259" key="3">
    <source>
        <dbReference type="Pfam" id="PF08212"/>
    </source>
</evidence>
<dbReference type="Gene3D" id="2.40.128.20">
    <property type="match status" value="1"/>
</dbReference>
<comment type="function">
    <text evidence="2">Involved in the storage or transport of lipids necessary for membrane maintenance under stressful conditions. Displays a binding preference for lysophospholipids.</text>
</comment>
<dbReference type="AlphaFoldDB" id="F0B9D1"/>